<reference evidence="2" key="1">
    <citation type="submission" date="2016-06" db="UniProtKB">
        <authorList>
            <consortium name="WormBaseParasite"/>
        </authorList>
    </citation>
    <scope>IDENTIFICATION</scope>
</reference>
<evidence type="ECO:0000256" key="1">
    <source>
        <dbReference type="SAM" id="MobiDB-lite"/>
    </source>
</evidence>
<feature type="compositionally biased region" description="Basic and acidic residues" evidence="1">
    <location>
        <begin position="59"/>
        <end position="68"/>
    </location>
</feature>
<feature type="compositionally biased region" description="Low complexity" evidence="1">
    <location>
        <begin position="229"/>
        <end position="241"/>
    </location>
</feature>
<feature type="compositionally biased region" description="Polar residues" evidence="1">
    <location>
        <begin position="83"/>
        <end position="100"/>
    </location>
</feature>
<dbReference type="WBParaSite" id="GPUH_0000203301-mRNA-1">
    <property type="protein sequence ID" value="GPUH_0000203301-mRNA-1"/>
    <property type="gene ID" value="GPUH_0000203301"/>
</dbReference>
<accession>A0A183CZY7</accession>
<feature type="compositionally biased region" description="Basic and acidic residues" evidence="1">
    <location>
        <begin position="242"/>
        <end position="251"/>
    </location>
</feature>
<feature type="compositionally biased region" description="Basic residues" evidence="1">
    <location>
        <begin position="252"/>
        <end position="261"/>
    </location>
</feature>
<feature type="region of interest" description="Disordered" evidence="1">
    <location>
        <begin position="59"/>
        <end position="176"/>
    </location>
</feature>
<dbReference type="AlphaFoldDB" id="A0A183CZY7"/>
<organism evidence="2">
    <name type="scientific">Gongylonema pulchrum</name>
    <dbReference type="NCBI Taxonomy" id="637853"/>
    <lineage>
        <taxon>Eukaryota</taxon>
        <taxon>Metazoa</taxon>
        <taxon>Ecdysozoa</taxon>
        <taxon>Nematoda</taxon>
        <taxon>Chromadorea</taxon>
        <taxon>Rhabditida</taxon>
        <taxon>Spirurina</taxon>
        <taxon>Spiruromorpha</taxon>
        <taxon>Spiruroidea</taxon>
        <taxon>Gongylonematidae</taxon>
        <taxon>Gongylonema</taxon>
    </lineage>
</organism>
<feature type="region of interest" description="Disordered" evidence="1">
    <location>
        <begin position="214"/>
        <end position="261"/>
    </location>
</feature>
<sequence length="261" mass="29052">LCTSSSAADCPPPELSTLLGMLVWNLIFVEVAPYSLKPQKNCNGTEVGPRAWNLRAKREVRLKPEEQQRNSPALNGIGGPWPSIQQPPWSAGGNFQQFQPWNFGGSGQQPQWNAGSNNQQPPWAGGDNNQQQPWYGISGNQPFGDPQRPWYISTNQPQWGWNQGPSWSGQNQNPWNTGYNSWNPWNNGEPNYGWGSVSPPHSCTCGFPGPYDSFSTYNNGPYGPPSPNNPNNQPNVVSQTPKPDKDKNEKKSGRKKKRKNH</sequence>
<evidence type="ECO:0000313" key="2">
    <source>
        <dbReference type="WBParaSite" id="GPUH_0000203301-mRNA-1"/>
    </source>
</evidence>
<name>A0A183CZY7_9BILA</name>
<feature type="compositionally biased region" description="Polar residues" evidence="1">
    <location>
        <begin position="152"/>
        <end position="176"/>
    </location>
</feature>
<feature type="compositionally biased region" description="Polar residues" evidence="1">
    <location>
        <begin position="108"/>
        <end position="141"/>
    </location>
</feature>
<protein>
    <submittedName>
        <fullName evidence="2">Secreted protein</fullName>
    </submittedName>
</protein>
<proteinExistence type="predicted"/>